<organism evidence="2 3">
    <name type="scientific">Methanothermobacter defluvii</name>
    <dbReference type="NCBI Taxonomy" id="49339"/>
    <lineage>
        <taxon>Archaea</taxon>
        <taxon>Methanobacteriati</taxon>
        <taxon>Methanobacteriota</taxon>
        <taxon>Methanomada group</taxon>
        <taxon>Methanobacteria</taxon>
        <taxon>Methanobacteriales</taxon>
        <taxon>Methanobacteriaceae</taxon>
        <taxon>Methanothermobacter</taxon>
    </lineage>
</organism>
<reference evidence="2 3" key="1">
    <citation type="submission" date="2018-07" db="EMBL/GenBank/DDBJ databases">
        <title>Genomic Encyclopedia of Type Strains, Phase IV (KMG-IV): sequencing the most valuable type-strain genomes for metagenomic binning, comparative biology and taxonomic classification.</title>
        <authorList>
            <person name="Goeker M."/>
        </authorList>
    </citation>
    <scope>NUCLEOTIDE SEQUENCE [LARGE SCALE GENOMIC DNA]</scope>
    <source>
        <strain evidence="2 3">DSM 7466</strain>
    </source>
</reference>
<dbReference type="CDD" id="cd04882">
    <property type="entry name" value="ACT_Bt0572_2"/>
    <property type="match status" value="1"/>
</dbReference>
<protein>
    <recommendedName>
        <fullName evidence="1">ACT domain-containing protein</fullName>
    </recommendedName>
</protein>
<dbReference type="InterPro" id="IPR045739">
    <property type="entry name" value="ACT_dom_pair"/>
</dbReference>
<dbReference type="CDD" id="cd04908">
    <property type="entry name" value="ACT_Bt0572_1"/>
    <property type="match status" value="1"/>
</dbReference>
<dbReference type="GeneID" id="1470123"/>
<dbReference type="Pfam" id="PF19571">
    <property type="entry name" value="ACT_8"/>
    <property type="match status" value="1"/>
</dbReference>
<gene>
    <name evidence="2" type="ORF">C7452_1662</name>
</gene>
<accession>A0A371NCN9</accession>
<proteinExistence type="predicted"/>
<comment type="caution">
    <text evidence="2">The sequence shown here is derived from an EMBL/GenBank/DDBJ whole genome shotgun (WGS) entry which is preliminary data.</text>
</comment>
<evidence type="ECO:0000313" key="3">
    <source>
        <dbReference type="Proteomes" id="UP000256864"/>
    </source>
</evidence>
<sequence>MRVKQISIFLENKKGRLWKALSTLAEAGINLRALSLADTSEFGILRLIVPEPQEAAAVLEDKGFVVKIKDVVAVEMDDRPGGLSSILEVLKDYDLNLDYIYAFVHEKKDKAILFMSTEDLDALEGALRDAGVRMVPPEEVYSL</sequence>
<dbReference type="EMBL" id="QREL01000003">
    <property type="protein sequence ID" value="REE25311.1"/>
    <property type="molecule type" value="Genomic_DNA"/>
</dbReference>
<dbReference type="SUPFAM" id="SSF55021">
    <property type="entry name" value="ACT-like"/>
    <property type="match status" value="2"/>
</dbReference>
<keyword evidence="3" id="KW-1185">Reference proteome</keyword>
<dbReference type="PANTHER" id="PTHR40099">
    <property type="entry name" value="ACETOLACTATE SYNTHASE, SMALL SUBUNIT"/>
    <property type="match status" value="1"/>
</dbReference>
<dbReference type="RefSeq" id="WP_010875801.1">
    <property type="nucleotide sequence ID" value="NZ_QREL01000003.1"/>
</dbReference>
<dbReference type="Gene3D" id="3.30.2130.10">
    <property type="entry name" value="VC0802-like"/>
    <property type="match status" value="1"/>
</dbReference>
<dbReference type="InterPro" id="IPR045865">
    <property type="entry name" value="ACT-like_dom_sf"/>
</dbReference>
<dbReference type="AlphaFoldDB" id="A0A371NCN9"/>
<feature type="domain" description="ACT" evidence="1">
    <location>
        <begin position="71"/>
        <end position="142"/>
    </location>
</feature>
<evidence type="ECO:0000259" key="1">
    <source>
        <dbReference type="PROSITE" id="PS51671"/>
    </source>
</evidence>
<evidence type="ECO:0000313" key="2">
    <source>
        <dbReference type="EMBL" id="REE25311.1"/>
    </source>
</evidence>
<dbReference type="PANTHER" id="PTHR40099:SF1">
    <property type="entry name" value="ACETOLACTATE SYNTHASE, SMALL SUBUNIT"/>
    <property type="match status" value="1"/>
</dbReference>
<dbReference type="PROSITE" id="PS51671">
    <property type="entry name" value="ACT"/>
    <property type="match status" value="1"/>
</dbReference>
<dbReference type="Proteomes" id="UP000256864">
    <property type="component" value="Unassembled WGS sequence"/>
</dbReference>
<dbReference type="InterPro" id="IPR002912">
    <property type="entry name" value="ACT_dom"/>
</dbReference>
<name>A0A371NCN9_9EURY</name>